<dbReference type="GO" id="GO:0005829">
    <property type="term" value="C:cytosol"/>
    <property type="evidence" value="ECO:0007669"/>
    <property type="project" value="TreeGrafter"/>
</dbReference>
<name>A0A5S4EYF5_9ACTN</name>
<dbReference type="GO" id="GO:0046872">
    <property type="term" value="F:metal ion binding"/>
    <property type="evidence" value="ECO:0007669"/>
    <property type="project" value="UniProtKB-KW"/>
</dbReference>
<evidence type="ECO:0000256" key="5">
    <source>
        <dbReference type="ARBA" id="ARBA00016531"/>
    </source>
</evidence>
<comment type="function">
    <text evidence="2">Catalyzes the sequential NAD-dependent oxidations of L-histidinol to L-histidinaldehyde and then to L-histidine.</text>
</comment>
<evidence type="ECO:0000256" key="3">
    <source>
        <dbReference type="ARBA" id="ARBA00004940"/>
    </source>
</evidence>
<dbReference type="EMBL" id="VCKY01000273">
    <property type="protein sequence ID" value="TMR08734.1"/>
    <property type="molecule type" value="Genomic_DNA"/>
</dbReference>
<dbReference type="GO" id="GO:0051287">
    <property type="term" value="F:NAD binding"/>
    <property type="evidence" value="ECO:0007669"/>
    <property type="project" value="InterPro"/>
</dbReference>
<dbReference type="SUPFAM" id="SSF53720">
    <property type="entry name" value="ALDH-like"/>
    <property type="match status" value="1"/>
</dbReference>
<evidence type="ECO:0000256" key="2">
    <source>
        <dbReference type="ARBA" id="ARBA00003850"/>
    </source>
</evidence>
<comment type="cofactor">
    <cofactor evidence="1">
        <name>Zn(2+)</name>
        <dbReference type="ChEBI" id="CHEBI:29105"/>
    </cofactor>
</comment>
<dbReference type="Gene3D" id="3.40.50.1980">
    <property type="entry name" value="Nitrogenase molybdenum iron protein domain"/>
    <property type="match status" value="2"/>
</dbReference>
<feature type="active site" description="Proton acceptor" evidence="10">
    <location>
        <position position="373"/>
    </location>
</feature>
<dbReference type="OrthoDB" id="9805269at2"/>
<reference evidence="12 13" key="1">
    <citation type="submission" date="2019-05" db="EMBL/GenBank/DDBJ databases">
        <title>Draft genome sequence of Nonomuraea turkmeniaca DSM 43926.</title>
        <authorList>
            <person name="Saricaoglu S."/>
            <person name="Isik K."/>
        </authorList>
    </citation>
    <scope>NUCLEOTIDE SEQUENCE [LARGE SCALE GENOMIC DNA]</scope>
    <source>
        <strain evidence="12 13">DSM 43926</strain>
    </source>
</reference>
<dbReference type="UniPathway" id="UPA00031">
    <property type="reaction ID" value="UER00014"/>
</dbReference>
<dbReference type="Proteomes" id="UP000309128">
    <property type="component" value="Unassembled WGS sequence"/>
</dbReference>
<dbReference type="Gene3D" id="1.20.5.1300">
    <property type="match status" value="1"/>
</dbReference>
<dbReference type="InterPro" id="IPR016161">
    <property type="entry name" value="Ald_DH/histidinol_DH"/>
</dbReference>
<keyword evidence="7" id="KW-0862">Zinc</keyword>
<evidence type="ECO:0000256" key="1">
    <source>
        <dbReference type="ARBA" id="ARBA00001947"/>
    </source>
</evidence>
<proteinExistence type="inferred from homology"/>
<comment type="similarity">
    <text evidence="4 9 11">Belongs to the histidinol dehydrogenase family.</text>
</comment>
<dbReference type="Pfam" id="PF00815">
    <property type="entry name" value="Histidinol_dh"/>
    <property type="match status" value="1"/>
</dbReference>
<dbReference type="NCBIfam" id="TIGR00069">
    <property type="entry name" value="hisD"/>
    <property type="match status" value="1"/>
</dbReference>
<evidence type="ECO:0000256" key="10">
    <source>
        <dbReference type="PIRSR" id="PIRSR000099-1"/>
    </source>
</evidence>
<dbReference type="PIRSF" id="PIRSF000099">
    <property type="entry name" value="Histidinol_dh"/>
    <property type="match status" value="1"/>
</dbReference>
<organism evidence="12 13">
    <name type="scientific">Nonomuraea turkmeniaca</name>
    <dbReference type="NCBI Taxonomy" id="103838"/>
    <lineage>
        <taxon>Bacteria</taxon>
        <taxon>Bacillati</taxon>
        <taxon>Actinomycetota</taxon>
        <taxon>Actinomycetes</taxon>
        <taxon>Streptosporangiales</taxon>
        <taxon>Streptosporangiaceae</taxon>
        <taxon>Nonomuraea</taxon>
    </lineage>
</organism>
<evidence type="ECO:0000313" key="13">
    <source>
        <dbReference type="Proteomes" id="UP000309128"/>
    </source>
</evidence>
<evidence type="ECO:0000256" key="11">
    <source>
        <dbReference type="RuleBase" id="RU004175"/>
    </source>
</evidence>
<keyword evidence="6" id="KW-0479">Metal-binding</keyword>
<comment type="pathway">
    <text evidence="3">Amino-acid biosynthesis; L-histidine biosynthesis; L-histidine from 5-phospho-alpha-D-ribose 1-diphosphate: step 9/9.</text>
</comment>
<keyword evidence="8 9" id="KW-0560">Oxidoreductase</keyword>
<dbReference type="FunFam" id="3.40.50.1980:FF:000001">
    <property type="entry name" value="Histidinol dehydrogenase"/>
    <property type="match status" value="1"/>
</dbReference>
<dbReference type="CDD" id="cd06572">
    <property type="entry name" value="Histidinol_dh"/>
    <property type="match status" value="1"/>
</dbReference>
<dbReference type="PANTHER" id="PTHR21256">
    <property type="entry name" value="HISTIDINOL DEHYDROGENASE HDH"/>
    <property type="match status" value="1"/>
</dbReference>
<dbReference type="PRINTS" id="PR00083">
    <property type="entry name" value="HOLDHDRGNASE"/>
</dbReference>
<feature type="active site" description="Proton acceptor" evidence="10">
    <location>
        <position position="374"/>
    </location>
</feature>
<protein>
    <recommendedName>
        <fullName evidence="5">Histidinol dehydrogenase</fullName>
    </recommendedName>
</protein>
<accession>A0A5S4EYF5</accession>
<evidence type="ECO:0000256" key="4">
    <source>
        <dbReference type="ARBA" id="ARBA00010178"/>
    </source>
</evidence>
<dbReference type="AlphaFoldDB" id="A0A5S4EYF5"/>
<sequence length="477" mass="49941">MAYAGSARAIDIDPSFLHTRSKMDADDGSPAMTSIASPAIVDWREADDDKRHRLLSRGGVADRLGRRAELARAIAELVERVRSEGDKALVEALAEFDGVDIDPAGLRVSEEEVRQAAASLPVRTIEAIQLAIAQVRAYNEAALARAGWRDEVGGIQLGELVRPMESTGLYVPAGKGSFPSVLIMVATPAVVAGVQRIALVVPPTPGTGGRVDPAVLAAAESLGITEIYRSNGPAGIAALACGTATIPAVRKIVGPGSPAVSAAMAEVQRLGCVVEVGYGPTDSLIVSDAHADPVLLAADLVNEAEHGSDSSAVLVGTDPNVLRRAAEEVAKQINALPAPWRDYARASIHDNGGIVLAGSPQEAMDIANEYAPEHLQLAVADPEAWLALVRHAGTVLLGQWTTMAASNFAIGTPATLPTSGFAKVVSGVSVHTYLTRIAVARLEEEAFWRLAPTIRTLAEHEGFPAHARSVAIREGRV</sequence>
<dbReference type="InterPro" id="IPR012131">
    <property type="entry name" value="Hstdl_DH"/>
</dbReference>
<evidence type="ECO:0000256" key="9">
    <source>
        <dbReference type="PIRNR" id="PIRNR000099"/>
    </source>
</evidence>
<dbReference type="GO" id="GO:0004399">
    <property type="term" value="F:histidinol dehydrogenase activity"/>
    <property type="evidence" value="ECO:0007669"/>
    <property type="project" value="InterPro"/>
</dbReference>
<comment type="caution">
    <text evidence="12">The sequence shown here is derived from an EMBL/GenBank/DDBJ whole genome shotgun (WGS) entry which is preliminary data.</text>
</comment>
<evidence type="ECO:0000256" key="7">
    <source>
        <dbReference type="ARBA" id="ARBA00022833"/>
    </source>
</evidence>
<evidence type="ECO:0000313" key="12">
    <source>
        <dbReference type="EMBL" id="TMR08734.1"/>
    </source>
</evidence>
<gene>
    <name evidence="12" type="primary">hisD</name>
    <name evidence="12" type="ORF">ETD86_46480</name>
</gene>
<dbReference type="PANTHER" id="PTHR21256:SF2">
    <property type="entry name" value="HISTIDINE BIOSYNTHESIS TRIFUNCTIONAL PROTEIN"/>
    <property type="match status" value="1"/>
</dbReference>
<dbReference type="InterPro" id="IPR022695">
    <property type="entry name" value="Histidinol_DH_monofunct"/>
</dbReference>
<keyword evidence="13" id="KW-1185">Reference proteome</keyword>
<evidence type="ECO:0000256" key="8">
    <source>
        <dbReference type="ARBA" id="ARBA00023002"/>
    </source>
</evidence>
<dbReference type="GO" id="GO:0000105">
    <property type="term" value="P:L-histidine biosynthetic process"/>
    <property type="evidence" value="ECO:0007669"/>
    <property type="project" value="UniProtKB-UniPathway"/>
</dbReference>
<evidence type="ECO:0000256" key="6">
    <source>
        <dbReference type="ARBA" id="ARBA00022723"/>
    </source>
</evidence>